<reference evidence="2 3" key="1">
    <citation type="submission" date="2019-01" db="EMBL/GenBank/DDBJ databases">
        <title>Draft genome sequences of the type strain Streptomyces sioyaensis DSM 40032 and its novel strain, TM32, a thermotolerant antibiotics-producing actinobacterium.</title>
        <authorList>
            <person name="Nakaew N."/>
            <person name="Lumyong S."/>
            <person name="Sloan W.T."/>
            <person name="Sungthong R."/>
        </authorList>
    </citation>
    <scope>NUCLEOTIDE SEQUENCE [LARGE SCALE GENOMIC DNA]</scope>
    <source>
        <strain evidence="2 3">DSM 40032</strain>
    </source>
</reference>
<sequence length="124" mass="13411">PSGGGAGWGWGVGSPHPPTPRRGVGGGEKPAEENPAGNIRQGETTAPHPESHRTQKAREMSTYREPWKKPPKWSNGRTACPATGERARSRWLVSAFPVECLPGSAPLLRRLAQRPVPPQGERRP</sequence>
<evidence type="ECO:0000313" key="2">
    <source>
        <dbReference type="EMBL" id="RXS56125.1"/>
    </source>
</evidence>
<evidence type="ECO:0000256" key="1">
    <source>
        <dbReference type="SAM" id="MobiDB-lite"/>
    </source>
</evidence>
<feature type="non-terminal residue" evidence="2">
    <location>
        <position position="1"/>
    </location>
</feature>
<dbReference type="Proteomes" id="UP000289482">
    <property type="component" value="Unassembled WGS sequence"/>
</dbReference>
<proteinExistence type="predicted"/>
<dbReference type="AlphaFoldDB" id="A0A4Q1QID7"/>
<protein>
    <submittedName>
        <fullName evidence="2">Uncharacterized protein</fullName>
    </submittedName>
</protein>
<name>A0A4Q1QID7_9ACTN</name>
<dbReference type="EMBL" id="SDIF01000280">
    <property type="protein sequence ID" value="RXS56125.1"/>
    <property type="molecule type" value="Genomic_DNA"/>
</dbReference>
<gene>
    <name evidence="2" type="ORF">EST54_33875</name>
</gene>
<organism evidence="2 3">
    <name type="scientific">Streptomyces sioyaensis</name>
    <dbReference type="NCBI Taxonomy" id="67364"/>
    <lineage>
        <taxon>Bacteria</taxon>
        <taxon>Bacillati</taxon>
        <taxon>Actinomycetota</taxon>
        <taxon>Actinomycetes</taxon>
        <taxon>Kitasatosporales</taxon>
        <taxon>Streptomycetaceae</taxon>
        <taxon>Streptomyces</taxon>
    </lineage>
</organism>
<comment type="caution">
    <text evidence="2">The sequence shown here is derived from an EMBL/GenBank/DDBJ whole genome shotgun (WGS) entry which is preliminary data.</text>
</comment>
<keyword evidence="3" id="KW-1185">Reference proteome</keyword>
<evidence type="ECO:0000313" key="3">
    <source>
        <dbReference type="Proteomes" id="UP000289482"/>
    </source>
</evidence>
<feature type="compositionally biased region" description="Basic and acidic residues" evidence="1">
    <location>
        <begin position="49"/>
        <end position="68"/>
    </location>
</feature>
<accession>A0A4Q1QID7</accession>
<feature type="region of interest" description="Disordered" evidence="1">
    <location>
        <begin position="1"/>
        <end position="85"/>
    </location>
</feature>
<feature type="compositionally biased region" description="Gly residues" evidence="1">
    <location>
        <begin position="1"/>
        <end position="12"/>
    </location>
</feature>